<organism evidence="8 9">
    <name type="scientific">Panicum miliaceum</name>
    <name type="common">Proso millet</name>
    <name type="synonym">Broomcorn millet</name>
    <dbReference type="NCBI Taxonomy" id="4540"/>
    <lineage>
        <taxon>Eukaryota</taxon>
        <taxon>Viridiplantae</taxon>
        <taxon>Streptophyta</taxon>
        <taxon>Embryophyta</taxon>
        <taxon>Tracheophyta</taxon>
        <taxon>Spermatophyta</taxon>
        <taxon>Magnoliopsida</taxon>
        <taxon>Liliopsida</taxon>
        <taxon>Poales</taxon>
        <taxon>Poaceae</taxon>
        <taxon>PACMAD clade</taxon>
        <taxon>Panicoideae</taxon>
        <taxon>Panicodae</taxon>
        <taxon>Paniceae</taxon>
        <taxon>Panicinae</taxon>
        <taxon>Panicum</taxon>
        <taxon>Panicum sect. Panicum</taxon>
    </lineage>
</organism>
<gene>
    <name evidence="8" type="ORF">C2845_PM07G18340</name>
</gene>
<dbReference type="GO" id="GO:0005524">
    <property type="term" value="F:ATP binding"/>
    <property type="evidence" value="ECO:0007669"/>
    <property type="project" value="InterPro"/>
</dbReference>
<keyword evidence="9" id="KW-1185">Reference proteome</keyword>
<sequence>MARHQNQIRILSTRSDVDFRALVLQYMDNSSLEMLLHSGRRHLGFFKRQGIMLDVWRAMEYLHHEHYEVVLHCDLKPSNVPNFGIAKLLLGVKTTSLSLQSMPGTLGVTLGKASHKSGVFSYGNMLLEVFTGKRPMDPKLVGGLSIRQ</sequence>
<dbReference type="EMBL" id="PQIB02000004">
    <property type="protein sequence ID" value="RLN23243.1"/>
    <property type="molecule type" value="Genomic_DNA"/>
</dbReference>
<evidence type="ECO:0000256" key="5">
    <source>
        <dbReference type="ARBA" id="ARBA00022989"/>
    </source>
</evidence>
<proteinExistence type="predicted"/>
<name>A0A3L6SNY7_PANMI</name>
<evidence type="ECO:0000259" key="7">
    <source>
        <dbReference type="PROSITE" id="PS50011"/>
    </source>
</evidence>
<comment type="subcellular location">
    <subcellularLocation>
        <location evidence="1">Membrane</location>
    </subcellularLocation>
</comment>
<dbReference type="InterPro" id="IPR011009">
    <property type="entry name" value="Kinase-like_dom_sf"/>
</dbReference>
<keyword evidence="4" id="KW-0677">Repeat</keyword>
<dbReference type="PROSITE" id="PS50011">
    <property type="entry name" value="PROTEIN_KINASE_DOM"/>
    <property type="match status" value="1"/>
</dbReference>
<dbReference type="AlphaFoldDB" id="A0A3L6SNY7"/>
<evidence type="ECO:0000256" key="6">
    <source>
        <dbReference type="ARBA" id="ARBA00023136"/>
    </source>
</evidence>
<dbReference type="PANTHER" id="PTHR27008">
    <property type="entry name" value="OS04G0122200 PROTEIN"/>
    <property type="match status" value="1"/>
</dbReference>
<dbReference type="Pfam" id="PF00069">
    <property type="entry name" value="Pkinase"/>
    <property type="match status" value="1"/>
</dbReference>
<dbReference type="Gene3D" id="1.10.510.10">
    <property type="entry name" value="Transferase(Phosphotransferase) domain 1"/>
    <property type="match status" value="1"/>
</dbReference>
<keyword evidence="6" id="KW-0472">Membrane</keyword>
<dbReference type="OrthoDB" id="1724816at2759"/>
<dbReference type="SUPFAM" id="SSF56112">
    <property type="entry name" value="Protein kinase-like (PK-like)"/>
    <property type="match status" value="1"/>
</dbReference>
<dbReference type="InterPro" id="IPR051809">
    <property type="entry name" value="Plant_receptor-like_S/T_kinase"/>
</dbReference>
<dbReference type="GO" id="GO:0004672">
    <property type="term" value="F:protein kinase activity"/>
    <property type="evidence" value="ECO:0007669"/>
    <property type="project" value="InterPro"/>
</dbReference>
<comment type="caution">
    <text evidence="8">The sequence shown here is derived from an EMBL/GenBank/DDBJ whole genome shotgun (WGS) entry which is preliminary data.</text>
</comment>
<protein>
    <recommendedName>
        <fullName evidence="7">Protein kinase domain-containing protein</fullName>
    </recommendedName>
</protein>
<keyword evidence="5" id="KW-1133">Transmembrane helix</keyword>
<dbReference type="GO" id="GO:0016020">
    <property type="term" value="C:membrane"/>
    <property type="evidence" value="ECO:0007669"/>
    <property type="project" value="UniProtKB-SubCell"/>
</dbReference>
<keyword evidence="2" id="KW-0433">Leucine-rich repeat</keyword>
<reference evidence="9" key="1">
    <citation type="journal article" date="2019" name="Nat. Commun.">
        <title>The genome of broomcorn millet.</title>
        <authorList>
            <person name="Zou C."/>
            <person name="Miki D."/>
            <person name="Li D."/>
            <person name="Tang Q."/>
            <person name="Xiao L."/>
            <person name="Rajput S."/>
            <person name="Deng P."/>
            <person name="Jia W."/>
            <person name="Huang R."/>
            <person name="Zhang M."/>
            <person name="Sun Y."/>
            <person name="Hu J."/>
            <person name="Fu X."/>
            <person name="Schnable P.S."/>
            <person name="Li F."/>
            <person name="Zhang H."/>
            <person name="Feng B."/>
            <person name="Zhu X."/>
            <person name="Liu R."/>
            <person name="Schnable J.C."/>
            <person name="Zhu J.-K."/>
            <person name="Zhang H."/>
        </authorList>
    </citation>
    <scope>NUCLEOTIDE SEQUENCE [LARGE SCALE GENOMIC DNA]</scope>
</reference>
<accession>A0A3L6SNY7</accession>
<dbReference type="InterPro" id="IPR000719">
    <property type="entry name" value="Prot_kinase_dom"/>
</dbReference>
<dbReference type="STRING" id="4540.A0A3L6SNY7"/>
<evidence type="ECO:0000256" key="3">
    <source>
        <dbReference type="ARBA" id="ARBA00022692"/>
    </source>
</evidence>
<keyword evidence="3" id="KW-0812">Transmembrane</keyword>
<dbReference type="Proteomes" id="UP000275267">
    <property type="component" value="Unassembled WGS sequence"/>
</dbReference>
<evidence type="ECO:0000256" key="4">
    <source>
        <dbReference type="ARBA" id="ARBA00022737"/>
    </source>
</evidence>
<evidence type="ECO:0000256" key="1">
    <source>
        <dbReference type="ARBA" id="ARBA00004370"/>
    </source>
</evidence>
<evidence type="ECO:0000313" key="8">
    <source>
        <dbReference type="EMBL" id="RLN23243.1"/>
    </source>
</evidence>
<evidence type="ECO:0000313" key="9">
    <source>
        <dbReference type="Proteomes" id="UP000275267"/>
    </source>
</evidence>
<dbReference type="PANTHER" id="PTHR27008:SF497">
    <property type="entry name" value="OS11G0695000 PROTEIN"/>
    <property type="match status" value="1"/>
</dbReference>
<evidence type="ECO:0000256" key="2">
    <source>
        <dbReference type="ARBA" id="ARBA00022614"/>
    </source>
</evidence>
<feature type="domain" description="Protein kinase" evidence="7">
    <location>
        <begin position="1"/>
        <end position="148"/>
    </location>
</feature>